<sequence length="282" mass="33232">MNQGASVISVLRSMQRDDIAIKEIEDKIQAFSKFCKSKNILRSYDKFIPDISSLWYYYITSGNNIQTLGEEYSYILRFTNENTIPSRFIQLLWLILYIGGEPMFNTMLLFIKKHIKLSNDLREEAKQNLLKILSIWHAHKKNFEGIHRSLFYINGNYYSFGHRITGIKYILLRDWLQDSGFARSFKIVGYISLIYYIFNISSELWHSRLEITPEEDEQSTESEYSSRLCALCNSQRKSPSAANCGHIFCWNCIHESLNYQRNCPLCREEVDPSRIIFLQNYV</sequence>
<proteinExistence type="inferred from homology"/>
<evidence type="ECO:0000256" key="4">
    <source>
        <dbReference type="ARBA" id="ARBA00008704"/>
    </source>
</evidence>
<evidence type="ECO:0000256" key="17">
    <source>
        <dbReference type="ARBA" id="ARBA00023140"/>
    </source>
</evidence>
<dbReference type="GO" id="GO:0016558">
    <property type="term" value="P:protein import into peroxisome matrix"/>
    <property type="evidence" value="ECO:0007669"/>
    <property type="project" value="InterPro"/>
</dbReference>
<dbReference type="PROSITE" id="PS00518">
    <property type="entry name" value="ZF_RING_1"/>
    <property type="match status" value="1"/>
</dbReference>
<dbReference type="CDD" id="cd16527">
    <property type="entry name" value="RING-HC_PEX10"/>
    <property type="match status" value="1"/>
</dbReference>
<dbReference type="EMBL" id="JARQZJ010000001">
    <property type="protein sequence ID" value="KAK9869728.1"/>
    <property type="molecule type" value="Genomic_DNA"/>
</dbReference>
<dbReference type="PANTHER" id="PTHR23350:SF0">
    <property type="entry name" value="PEROXISOME BIOGENESIS FACTOR 10"/>
    <property type="match status" value="1"/>
</dbReference>
<keyword evidence="17" id="KW-0576">Peroxisome</keyword>
<dbReference type="PANTHER" id="PTHR23350">
    <property type="entry name" value="PEROXISOME ASSEMBLY PROTEIN 10"/>
    <property type="match status" value="1"/>
</dbReference>
<evidence type="ECO:0000256" key="12">
    <source>
        <dbReference type="ARBA" id="ARBA00022786"/>
    </source>
</evidence>
<dbReference type="EC" id="2.3.2.27" evidence="5"/>
<dbReference type="Pfam" id="PF13920">
    <property type="entry name" value="zf-C3HC4_3"/>
    <property type="match status" value="1"/>
</dbReference>
<evidence type="ECO:0000256" key="13">
    <source>
        <dbReference type="ARBA" id="ARBA00022833"/>
    </source>
</evidence>
<comment type="pathway">
    <text evidence="3">Protein modification; protein ubiquitination.</text>
</comment>
<evidence type="ECO:0000256" key="7">
    <source>
        <dbReference type="ARBA" id="ARBA00022593"/>
    </source>
</evidence>
<keyword evidence="21" id="KW-1185">Reference proteome</keyword>
<dbReference type="GO" id="GO:0008270">
    <property type="term" value="F:zinc ion binding"/>
    <property type="evidence" value="ECO:0007669"/>
    <property type="project" value="UniProtKB-KW"/>
</dbReference>
<dbReference type="InterPro" id="IPR001841">
    <property type="entry name" value="Znf_RING"/>
</dbReference>
<reference evidence="20 21" key="1">
    <citation type="submission" date="2023-03" db="EMBL/GenBank/DDBJ databases">
        <title>Genome insight into feeding habits of ladybird beetles.</title>
        <authorList>
            <person name="Li H.-S."/>
            <person name="Huang Y.-H."/>
            <person name="Pang H."/>
        </authorList>
    </citation>
    <scope>NUCLEOTIDE SEQUENCE [LARGE SCALE GENOMIC DNA]</scope>
    <source>
        <strain evidence="20">SYSU_2023b</strain>
        <tissue evidence="20">Whole body</tissue>
    </source>
</reference>
<gene>
    <name evidence="20" type="ORF">WA026_003465</name>
</gene>
<evidence type="ECO:0000256" key="5">
    <source>
        <dbReference type="ARBA" id="ARBA00012483"/>
    </source>
</evidence>
<dbReference type="AlphaFoldDB" id="A0AAW1TM67"/>
<keyword evidence="8" id="KW-0808">Transferase</keyword>
<evidence type="ECO:0000256" key="16">
    <source>
        <dbReference type="ARBA" id="ARBA00023136"/>
    </source>
</evidence>
<evidence type="ECO:0000256" key="8">
    <source>
        <dbReference type="ARBA" id="ARBA00022679"/>
    </source>
</evidence>
<dbReference type="SUPFAM" id="SSF57850">
    <property type="entry name" value="RING/U-box"/>
    <property type="match status" value="1"/>
</dbReference>
<comment type="catalytic activity">
    <reaction evidence="1">
        <text>S-ubiquitinyl-[E2 ubiquitin-conjugating enzyme]-L-cysteine + [acceptor protein]-L-lysine = [E2 ubiquitin-conjugating enzyme]-L-cysteine + N(6)-ubiquitinyl-[acceptor protein]-L-lysine.</text>
        <dbReference type="EC" id="2.3.2.27"/>
    </reaction>
</comment>
<dbReference type="InterPro" id="IPR025654">
    <property type="entry name" value="PEX2/10"/>
</dbReference>
<evidence type="ECO:0000256" key="10">
    <source>
        <dbReference type="ARBA" id="ARBA00022723"/>
    </source>
</evidence>
<dbReference type="SMART" id="SM00184">
    <property type="entry name" value="RING"/>
    <property type="match status" value="1"/>
</dbReference>
<organism evidence="20 21">
    <name type="scientific">Henosepilachna vigintioctopunctata</name>
    <dbReference type="NCBI Taxonomy" id="420089"/>
    <lineage>
        <taxon>Eukaryota</taxon>
        <taxon>Metazoa</taxon>
        <taxon>Ecdysozoa</taxon>
        <taxon>Arthropoda</taxon>
        <taxon>Hexapoda</taxon>
        <taxon>Insecta</taxon>
        <taxon>Pterygota</taxon>
        <taxon>Neoptera</taxon>
        <taxon>Endopterygota</taxon>
        <taxon>Coleoptera</taxon>
        <taxon>Polyphaga</taxon>
        <taxon>Cucujiformia</taxon>
        <taxon>Coccinelloidea</taxon>
        <taxon>Coccinellidae</taxon>
        <taxon>Epilachninae</taxon>
        <taxon>Epilachnini</taxon>
        <taxon>Henosepilachna</taxon>
    </lineage>
</organism>
<keyword evidence="9" id="KW-0812">Transmembrane</keyword>
<evidence type="ECO:0000256" key="3">
    <source>
        <dbReference type="ARBA" id="ARBA00004906"/>
    </source>
</evidence>
<evidence type="ECO:0000256" key="2">
    <source>
        <dbReference type="ARBA" id="ARBA00004585"/>
    </source>
</evidence>
<keyword evidence="14" id="KW-0653">Protein transport</keyword>
<evidence type="ECO:0000259" key="19">
    <source>
        <dbReference type="PROSITE" id="PS50089"/>
    </source>
</evidence>
<evidence type="ECO:0000313" key="20">
    <source>
        <dbReference type="EMBL" id="KAK9869728.1"/>
    </source>
</evidence>
<dbReference type="InterPro" id="IPR006845">
    <property type="entry name" value="Pex_N"/>
</dbReference>
<dbReference type="Pfam" id="PF04757">
    <property type="entry name" value="Pex2_Pex12"/>
    <property type="match status" value="1"/>
</dbReference>
<evidence type="ECO:0000256" key="11">
    <source>
        <dbReference type="ARBA" id="ARBA00022771"/>
    </source>
</evidence>
<comment type="subcellular location">
    <subcellularLocation>
        <location evidence="2">Peroxisome membrane</location>
        <topology evidence="2">Multi-pass membrane protein</topology>
    </subcellularLocation>
</comment>
<evidence type="ECO:0000256" key="9">
    <source>
        <dbReference type="ARBA" id="ARBA00022692"/>
    </source>
</evidence>
<dbReference type="GO" id="GO:0061630">
    <property type="term" value="F:ubiquitin protein ligase activity"/>
    <property type="evidence" value="ECO:0007669"/>
    <property type="project" value="UniProtKB-EC"/>
</dbReference>
<evidence type="ECO:0000256" key="1">
    <source>
        <dbReference type="ARBA" id="ARBA00000900"/>
    </source>
</evidence>
<comment type="caution">
    <text evidence="20">The sequence shown here is derived from an EMBL/GenBank/DDBJ whole genome shotgun (WGS) entry which is preliminary data.</text>
</comment>
<keyword evidence="11 18" id="KW-0863">Zinc-finger</keyword>
<dbReference type="GO" id="GO:0005778">
    <property type="term" value="C:peroxisomal membrane"/>
    <property type="evidence" value="ECO:0007669"/>
    <property type="project" value="UniProtKB-SubCell"/>
</dbReference>
<evidence type="ECO:0000256" key="15">
    <source>
        <dbReference type="ARBA" id="ARBA00022989"/>
    </source>
</evidence>
<dbReference type="PROSITE" id="PS50089">
    <property type="entry name" value="ZF_RING_2"/>
    <property type="match status" value="1"/>
</dbReference>
<protein>
    <recommendedName>
        <fullName evidence="5">RING-type E3 ubiquitin transferase</fullName>
        <ecNumber evidence="5">2.3.2.27</ecNumber>
    </recommendedName>
</protein>
<keyword evidence="7" id="KW-0962">Peroxisome biogenesis</keyword>
<dbReference type="InterPro" id="IPR013083">
    <property type="entry name" value="Znf_RING/FYVE/PHD"/>
</dbReference>
<keyword evidence="13" id="KW-0862">Zinc</keyword>
<dbReference type="InterPro" id="IPR017907">
    <property type="entry name" value="Znf_RING_CS"/>
</dbReference>
<keyword evidence="15" id="KW-1133">Transmembrane helix</keyword>
<dbReference type="Gene3D" id="3.30.40.10">
    <property type="entry name" value="Zinc/RING finger domain, C3HC4 (zinc finger)"/>
    <property type="match status" value="1"/>
</dbReference>
<evidence type="ECO:0000256" key="6">
    <source>
        <dbReference type="ARBA" id="ARBA00022448"/>
    </source>
</evidence>
<dbReference type="Proteomes" id="UP001431783">
    <property type="component" value="Unassembled WGS sequence"/>
</dbReference>
<keyword evidence="10" id="KW-0479">Metal-binding</keyword>
<keyword evidence="6" id="KW-0813">Transport</keyword>
<comment type="similarity">
    <text evidence="4">Belongs to the pex2/pex10/pex12 family.</text>
</comment>
<evidence type="ECO:0000313" key="21">
    <source>
        <dbReference type="Proteomes" id="UP001431783"/>
    </source>
</evidence>
<name>A0AAW1TM67_9CUCU</name>
<feature type="domain" description="RING-type" evidence="19">
    <location>
        <begin position="229"/>
        <end position="267"/>
    </location>
</feature>
<accession>A0AAW1TM67</accession>
<keyword evidence="12" id="KW-0833">Ubl conjugation pathway</keyword>
<evidence type="ECO:0000256" key="14">
    <source>
        <dbReference type="ARBA" id="ARBA00022927"/>
    </source>
</evidence>
<keyword evidence="16" id="KW-0472">Membrane</keyword>
<evidence type="ECO:0000256" key="18">
    <source>
        <dbReference type="PROSITE-ProRule" id="PRU00175"/>
    </source>
</evidence>